<dbReference type="AlphaFoldDB" id="A0A1I7WML0"/>
<evidence type="ECO:0000313" key="1">
    <source>
        <dbReference type="Proteomes" id="UP000095283"/>
    </source>
</evidence>
<proteinExistence type="predicted"/>
<protein>
    <submittedName>
        <fullName evidence="2">Kinesin motor domain-containing protein</fullName>
    </submittedName>
</protein>
<sequence length="149" mass="16614">MPVEKGNRTLLAVFKATVDDVHMYHENMARSSSDSHFKSVVTVISRNTAENISASMFIILVALQTTDLKQKINNSPQTYGTIDHNTARLYNNIHSVGHQPMKTKKHHLTEKCIKSYSSPTEFGGLLMCAAILCVTKKDVAGDGRTYNRM</sequence>
<dbReference type="WBParaSite" id="Hba_06322">
    <property type="protein sequence ID" value="Hba_06322"/>
    <property type="gene ID" value="Hba_06322"/>
</dbReference>
<dbReference type="Proteomes" id="UP000095283">
    <property type="component" value="Unplaced"/>
</dbReference>
<accession>A0A1I7WML0</accession>
<keyword evidence="1" id="KW-1185">Reference proteome</keyword>
<name>A0A1I7WML0_HETBA</name>
<evidence type="ECO:0000313" key="2">
    <source>
        <dbReference type="WBParaSite" id="Hba_06322"/>
    </source>
</evidence>
<reference evidence="2" key="1">
    <citation type="submission" date="2016-11" db="UniProtKB">
        <authorList>
            <consortium name="WormBaseParasite"/>
        </authorList>
    </citation>
    <scope>IDENTIFICATION</scope>
</reference>
<organism evidence="1 2">
    <name type="scientific">Heterorhabditis bacteriophora</name>
    <name type="common">Entomopathogenic nematode worm</name>
    <dbReference type="NCBI Taxonomy" id="37862"/>
    <lineage>
        <taxon>Eukaryota</taxon>
        <taxon>Metazoa</taxon>
        <taxon>Ecdysozoa</taxon>
        <taxon>Nematoda</taxon>
        <taxon>Chromadorea</taxon>
        <taxon>Rhabditida</taxon>
        <taxon>Rhabditina</taxon>
        <taxon>Rhabditomorpha</taxon>
        <taxon>Strongyloidea</taxon>
        <taxon>Heterorhabditidae</taxon>
        <taxon>Heterorhabditis</taxon>
    </lineage>
</organism>